<proteinExistence type="predicted"/>
<keyword evidence="3" id="KW-1185">Reference proteome</keyword>
<evidence type="ECO:0000259" key="1">
    <source>
        <dbReference type="Pfam" id="PF13411"/>
    </source>
</evidence>
<dbReference type="InterPro" id="IPR009061">
    <property type="entry name" value="DNA-bd_dom_put_sf"/>
</dbReference>
<dbReference type="AlphaFoldDB" id="A0A1Z4JGU4"/>
<evidence type="ECO:0000313" key="3">
    <source>
        <dbReference type="Proteomes" id="UP000217895"/>
    </source>
</evidence>
<accession>A0A1Z4JGU4</accession>
<protein>
    <recommendedName>
        <fullName evidence="1">HTH merR-type domain-containing protein</fullName>
    </recommendedName>
</protein>
<dbReference type="GO" id="GO:0006355">
    <property type="term" value="P:regulation of DNA-templated transcription"/>
    <property type="evidence" value="ECO:0007669"/>
    <property type="project" value="InterPro"/>
</dbReference>
<sequence length="158" mass="18204">MISGFTRQEALSITGITAGRLTYLDETELVSPQKFGNPKRPKVIYSVEQIIELKVISRLREKLSLQEIRKVLEFLKKRNYEQSLFDCKLIFVDEQLYLIENWEQFGTIVLTASGKNKGQVVIHEVGRIGEVISELKREAEKHQVLDFEKRIQGTPLAV</sequence>
<gene>
    <name evidence="2" type="ORF">NIES2135_27030</name>
</gene>
<dbReference type="EMBL" id="AP018203">
    <property type="protein sequence ID" value="BAY55878.1"/>
    <property type="molecule type" value="Genomic_DNA"/>
</dbReference>
<dbReference type="InterPro" id="IPR000551">
    <property type="entry name" value="MerR-type_HTH_dom"/>
</dbReference>
<dbReference type="Gene3D" id="1.10.1660.10">
    <property type="match status" value="1"/>
</dbReference>
<evidence type="ECO:0000313" key="2">
    <source>
        <dbReference type="EMBL" id="BAY55878.1"/>
    </source>
</evidence>
<reference evidence="2 3" key="1">
    <citation type="submission" date="2017-06" db="EMBL/GenBank/DDBJ databases">
        <title>Genome sequencing of cyanobaciteial culture collection at National Institute for Environmental Studies (NIES).</title>
        <authorList>
            <person name="Hirose Y."/>
            <person name="Shimura Y."/>
            <person name="Fujisawa T."/>
            <person name="Nakamura Y."/>
            <person name="Kawachi M."/>
        </authorList>
    </citation>
    <scope>NUCLEOTIDE SEQUENCE [LARGE SCALE GENOMIC DNA]</scope>
    <source>
        <strain evidence="2 3">NIES-2135</strain>
    </source>
</reference>
<dbReference type="Pfam" id="PF13411">
    <property type="entry name" value="MerR_1"/>
    <property type="match status" value="1"/>
</dbReference>
<feature type="domain" description="HTH merR-type" evidence="1">
    <location>
        <begin position="9"/>
        <end position="73"/>
    </location>
</feature>
<organism evidence="2 3">
    <name type="scientific">Leptolyngbya boryana NIES-2135</name>
    <dbReference type="NCBI Taxonomy" id="1973484"/>
    <lineage>
        <taxon>Bacteria</taxon>
        <taxon>Bacillati</taxon>
        <taxon>Cyanobacteriota</taxon>
        <taxon>Cyanophyceae</taxon>
        <taxon>Leptolyngbyales</taxon>
        <taxon>Leptolyngbyaceae</taxon>
        <taxon>Leptolyngbya group</taxon>
        <taxon>Leptolyngbya</taxon>
    </lineage>
</organism>
<dbReference type="Proteomes" id="UP000217895">
    <property type="component" value="Chromosome"/>
</dbReference>
<dbReference type="GO" id="GO:0003677">
    <property type="term" value="F:DNA binding"/>
    <property type="evidence" value="ECO:0007669"/>
    <property type="project" value="InterPro"/>
</dbReference>
<name>A0A1Z4JGU4_LEPBY</name>
<dbReference type="SUPFAM" id="SSF46955">
    <property type="entry name" value="Putative DNA-binding domain"/>
    <property type="match status" value="1"/>
</dbReference>